<keyword evidence="1" id="KW-0808">Transferase</keyword>
<dbReference type="InterPro" id="IPR001296">
    <property type="entry name" value="Glyco_trans_1"/>
</dbReference>
<feature type="domain" description="Glycosyl transferase family 1" evidence="3">
    <location>
        <begin position="310"/>
        <end position="456"/>
    </location>
</feature>
<dbReference type="Pfam" id="PF00534">
    <property type="entry name" value="Glycos_transf_1"/>
    <property type="match status" value="1"/>
</dbReference>
<dbReference type="PANTHER" id="PTHR12526:SF630">
    <property type="entry name" value="GLYCOSYLTRANSFERASE"/>
    <property type="match status" value="1"/>
</dbReference>
<feature type="compositionally biased region" description="Basic and acidic residues" evidence="2">
    <location>
        <begin position="602"/>
        <end position="618"/>
    </location>
</feature>
<dbReference type="EMBL" id="CP025330">
    <property type="protein sequence ID" value="AZT94503.1"/>
    <property type="molecule type" value="Genomic_DNA"/>
</dbReference>
<dbReference type="PANTHER" id="PTHR12526">
    <property type="entry name" value="GLYCOSYLTRANSFERASE"/>
    <property type="match status" value="1"/>
</dbReference>
<gene>
    <name evidence="4" type="ORF">CXR23_16245</name>
</gene>
<dbReference type="AlphaFoldDB" id="A0A3Q9NT73"/>
<dbReference type="Proteomes" id="UP000283000">
    <property type="component" value="Chromosome"/>
</dbReference>
<dbReference type="SUPFAM" id="SSF53756">
    <property type="entry name" value="UDP-Glycosyltransferase/glycogen phosphorylase"/>
    <property type="match status" value="1"/>
</dbReference>
<sequence length="630" mass="70276">MSLVTRLFRSAPEDVLSEVPENPIAPGTDAVHVYNATWGIPESIGGMTTAALRRIRSFQNFGRPLSQTLLTLSPRMDVDEVRNRLLAESRISEDLRLVNIWQDLRDRSDAEFADLEGMTPVDPVPEEDGEVESITDFYDVFRNPSTGRVIRRNYLRTDGSLLLADVQDSKIGRRFILHSSTGEPIAEWSRPRDFYNAWIEAMVTEKPAVLIVDDKKISEFVHEISGRSFALVLFMHGSHLRQPWNGAYGEFLPRRLETMRNFDRFDIVGVQTRQQAEAITARGISGANIELLTGELPPAAVVTEAPADRPRNSIVMIANLIALKRVDHVIRAVSQLKDRGVDVTLTVLGEGAERPRLEKLVADLEVSDRVQLPGYVNDVPARLQSASISVLTSTSEGLPLALMESMGAGCVPIVYDITYGPRDLVGQGQNGFITPFSDIDALADQIETFLELEPVRVASMRAAAVDTVERYLPETGYRRWQKVLEEMRPAPLPTVDARESGKGIDAKKVHVSPTQHGSRVEIEVNQLDEATAAAVQLVLSGRKLNSYVLCSDPRIESRKFGRGTVLTFTVDDEKFSESAGEIFDVFLRRPRDPWNAKRRISTPKEFKPAPSGKREWYATKHGNLSVRPRA</sequence>
<dbReference type="GO" id="GO:0016757">
    <property type="term" value="F:glycosyltransferase activity"/>
    <property type="evidence" value="ECO:0007669"/>
    <property type="project" value="InterPro"/>
</dbReference>
<feature type="region of interest" description="Disordered" evidence="2">
    <location>
        <begin position="598"/>
        <end position="630"/>
    </location>
</feature>
<name>A0A3Q9NT73_BREAU</name>
<reference evidence="4 5" key="1">
    <citation type="submission" date="2017-12" db="EMBL/GenBank/DDBJ databases">
        <authorList>
            <person name="Levesque S."/>
        </authorList>
    </citation>
    <scope>NUCLEOTIDE SEQUENCE [LARGE SCALE GENOMIC DNA]</scope>
    <source>
        <strain evidence="4 5">SMQ-1417</strain>
    </source>
</reference>
<evidence type="ECO:0000256" key="2">
    <source>
        <dbReference type="SAM" id="MobiDB-lite"/>
    </source>
</evidence>
<reference evidence="4 5" key="2">
    <citation type="submission" date="2019-01" db="EMBL/GenBank/DDBJ databases">
        <title>Comparative genomic analysis of Brevibacterium aurantiacum sheds light on its evolution and its adaptation to smear-ripened cheeses.</title>
        <authorList>
            <person name="Moineau S."/>
        </authorList>
    </citation>
    <scope>NUCLEOTIDE SEQUENCE [LARGE SCALE GENOMIC DNA]</scope>
    <source>
        <strain evidence="4 5">SMQ-1417</strain>
    </source>
</reference>
<protein>
    <recommendedName>
        <fullName evidence="3">Glycosyl transferase family 1 domain-containing protein</fullName>
    </recommendedName>
</protein>
<evidence type="ECO:0000259" key="3">
    <source>
        <dbReference type="Pfam" id="PF00534"/>
    </source>
</evidence>
<dbReference type="Gene3D" id="3.40.50.2000">
    <property type="entry name" value="Glycogen Phosphorylase B"/>
    <property type="match status" value="3"/>
</dbReference>
<proteinExistence type="predicted"/>
<accession>A0A3Q9NT73</accession>
<evidence type="ECO:0000313" key="5">
    <source>
        <dbReference type="Proteomes" id="UP000283000"/>
    </source>
</evidence>
<evidence type="ECO:0000313" key="4">
    <source>
        <dbReference type="EMBL" id="AZT94503.1"/>
    </source>
</evidence>
<evidence type="ECO:0000256" key="1">
    <source>
        <dbReference type="ARBA" id="ARBA00022679"/>
    </source>
</evidence>
<organism evidence="4 5">
    <name type="scientific">Brevibacterium aurantiacum</name>
    <dbReference type="NCBI Taxonomy" id="273384"/>
    <lineage>
        <taxon>Bacteria</taxon>
        <taxon>Bacillati</taxon>
        <taxon>Actinomycetota</taxon>
        <taxon>Actinomycetes</taxon>
        <taxon>Micrococcales</taxon>
        <taxon>Brevibacteriaceae</taxon>
        <taxon>Brevibacterium</taxon>
    </lineage>
</organism>